<dbReference type="GO" id="GO:0006402">
    <property type="term" value="P:mRNA catabolic process"/>
    <property type="evidence" value="ECO:0007669"/>
    <property type="project" value="InterPro"/>
</dbReference>
<dbReference type="NCBIfam" id="TIGR00202">
    <property type="entry name" value="csrA"/>
    <property type="match status" value="1"/>
</dbReference>
<keyword evidence="4 6" id="KW-0694">RNA-binding</keyword>
<sequence>MLILSRNIGEEICIGDDIKVVVTAVDRYQVKLGIVAPRNVTVLREEIYQKITAEVDTEK</sequence>
<evidence type="ECO:0000256" key="4">
    <source>
        <dbReference type="ARBA" id="ARBA00022884"/>
    </source>
</evidence>
<dbReference type="GO" id="GO:0005829">
    <property type="term" value="C:cytosol"/>
    <property type="evidence" value="ECO:0007669"/>
    <property type="project" value="TreeGrafter"/>
</dbReference>
<evidence type="ECO:0000313" key="8">
    <source>
        <dbReference type="Proteomes" id="UP000288127"/>
    </source>
</evidence>
<dbReference type="GO" id="GO:0045947">
    <property type="term" value="P:negative regulation of translational initiation"/>
    <property type="evidence" value="ECO:0007669"/>
    <property type="project" value="UniProtKB-UniRule"/>
</dbReference>
<dbReference type="NCBIfam" id="NF002469">
    <property type="entry name" value="PRK01712.1"/>
    <property type="match status" value="1"/>
</dbReference>
<keyword evidence="5 6" id="KW-0010">Activator</keyword>
<comment type="subunit">
    <text evidence="6">Homodimer; the beta-strands of each monomer intercalate to form a hydrophobic core, while the alpha-helices form wings that extend away from the core.</text>
</comment>
<dbReference type="InterPro" id="IPR003751">
    <property type="entry name" value="CsrA"/>
</dbReference>
<dbReference type="AlphaFoldDB" id="A0A432YJB7"/>
<evidence type="ECO:0000256" key="2">
    <source>
        <dbReference type="ARBA" id="ARBA00022491"/>
    </source>
</evidence>
<dbReference type="EMBL" id="PIPZ01000001">
    <property type="protein sequence ID" value="RUO61044.1"/>
    <property type="molecule type" value="Genomic_DNA"/>
</dbReference>
<dbReference type="InterPro" id="IPR036107">
    <property type="entry name" value="CsrA_sf"/>
</dbReference>
<organism evidence="7 8">
    <name type="scientific">Pseudidiomarina marina</name>
    <dbReference type="NCBI Taxonomy" id="502366"/>
    <lineage>
        <taxon>Bacteria</taxon>
        <taxon>Pseudomonadati</taxon>
        <taxon>Pseudomonadota</taxon>
        <taxon>Gammaproteobacteria</taxon>
        <taxon>Alteromonadales</taxon>
        <taxon>Idiomarinaceae</taxon>
        <taxon>Pseudidiomarina</taxon>
    </lineage>
</organism>
<keyword evidence="2 6" id="KW-0678">Repressor</keyword>
<comment type="similarity">
    <text evidence="6">Belongs to the CsrA/RsmA family.</text>
</comment>
<dbReference type="Pfam" id="PF02599">
    <property type="entry name" value="CsrA"/>
    <property type="match status" value="1"/>
</dbReference>
<dbReference type="Gene3D" id="2.60.40.4380">
    <property type="entry name" value="Translational regulator CsrA"/>
    <property type="match status" value="1"/>
</dbReference>
<evidence type="ECO:0000256" key="3">
    <source>
        <dbReference type="ARBA" id="ARBA00022845"/>
    </source>
</evidence>
<reference evidence="8" key="1">
    <citation type="journal article" date="2018" name="Front. Microbiol.">
        <title>Genome-Based Analysis Reveals the Taxonomy and Diversity of the Family Idiomarinaceae.</title>
        <authorList>
            <person name="Liu Y."/>
            <person name="Lai Q."/>
            <person name="Shao Z."/>
        </authorList>
    </citation>
    <scope>NUCLEOTIDE SEQUENCE [LARGE SCALE GENOMIC DNA]</scope>
    <source>
        <strain evidence="8">PIM1</strain>
    </source>
</reference>
<keyword evidence="3 6" id="KW-0810">Translation regulation</keyword>
<dbReference type="PANTHER" id="PTHR34984">
    <property type="entry name" value="CARBON STORAGE REGULATOR"/>
    <property type="match status" value="1"/>
</dbReference>
<accession>A0A432YJB7</accession>
<dbReference type="OrthoDB" id="9809061at2"/>
<dbReference type="GO" id="GO:0048027">
    <property type="term" value="F:mRNA 5'-UTR binding"/>
    <property type="evidence" value="ECO:0007669"/>
    <property type="project" value="UniProtKB-UniRule"/>
</dbReference>
<proteinExistence type="inferred from homology"/>
<evidence type="ECO:0000256" key="5">
    <source>
        <dbReference type="ARBA" id="ARBA00023159"/>
    </source>
</evidence>
<keyword evidence="8" id="KW-1185">Reference proteome</keyword>
<protein>
    <recommendedName>
        <fullName evidence="6">Translational regulator CsrA</fullName>
    </recommendedName>
    <alternativeName>
        <fullName evidence="6">Carbon storage regulator</fullName>
    </alternativeName>
</protein>
<evidence type="ECO:0000313" key="7">
    <source>
        <dbReference type="EMBL" id="RUO61044.1"/>
    </source>
</evidence>
<comment type="caution">
    <text evidence="7">The sequence shown here is derived from an EMBL/GenBank/DDBJ whole genome shotgun (WGS) entry which is preliminary data.</text>
</comment>
<keyword evidence="1 6" id="KW-0963">Cytoplasm</keyword>
<dbReference type="PANTHER" id="PTHR34984:SF1">
    <property type="entry name" value="CARBON STORAGE REGULATOR"/>
    <property type="match status" value="1"/>
</dbReference>
<dbReference type="FunFam" id="2.60.40.4380:FF:000002">
    <property type="entry name" value="Translational regulator CsrA"/>
    <property type="match status" value="1"/>
</dbReference>
<dbReference type="GO" id="GO:0045948">
    <property type="term" value="P:positive regulation of translational initiation"/>
    <property type="evidence" value="ECO:0007669"/>
    <property type="project" value="UniProtKB-UniRule"/>
</dbReference>
<dbReference type="SUPFAM" id="SSF117130">
    <property type="entry name" value="CsrA-like"/>
    <property type="match status" value="1"/>
</dbReference>
<gene>
    <name evidence="6 7" type="primary">csrA</name>
    <name evidence="7" type="ORF">CWI76_01890</name>
</gene>
<name>A0A432YJB7_9GAMM</name>
<dbReference type="RefSeq" id="WP_126758676.1">
    <property type="nucleotide sequence ID" value="NZ_PIPZ01000001.1"/>
</dbReference>
<dbReference type="HAMAP" id="MF_00167">
    <property type="entry name" value="CsrA"/>
    <property type="match status" value="1"/>
</dbReference>
<dbReference type="GO" id="GO:0006109">
    <property type="term" value="P:regulation of carbohydrate metabolic process"/>
    <property type="evidence" value="ECO:0007669"/>
    <property type="project" value="UniProtKB-UniRule"/>
</dbReference>
<evidence type="ECO:0000256" key="1">
    <source>
        <dbReference type="ARBA" id="ARBA00022490"/>
    </source>
</evidence>
<comment type="subcellular location">
    <subcellularLocation>
        <location evidence="6">Cytoplasm</location>
    </subcellularLocation>
</comment>
<dbReference type="Proteomes" id="UP000288127">
    <property type="component" value="Unassembled WGS sequence"/>
</dbReference>
<comment type="function">
    <text evidence="6">A key translational regulator that binds mRNA to regulate translation initiation and/or mRNA stability. Mediates global changes in gene expression, shifting from rapid growth to stress survival by linking envelope stress, the stringent response and the catabolite repression systems. Usually binds in the 5'-UTR; binding at or near the Shine-Dalgarno sequence prevents ribosome-binding, repressing translation, binding elsewhere in the 5'-UTR can activate translation and/or stabilize the mRNA. Its function is antagonized by small RNA(s).</text>
</comment>
<evidence type="ECO:0000256" key="6">
    <source>
        <dbReference type="HAMAP-Rule" id="MF_00167"/>
    </source>
</evidence>